<organism evidence="1 2">
    <name type="scientific">Dreissena polymorpha</name>
    <name type="common">Zebra mussel</name>
    <name type="synonym">Mytilus polymorpha</name>
    <dbReference type="NCBI Taxonomy" id="45954"/>
    <lineage>
        <taxon>Eukaryota</taxon>
        <taxon>Metazoa</taxon>
        <taxon>Spiralia</taxon>
        <taxon>Lophotrochozoa</taxon>
        <taxon>Mollusca</taxon>
        <taxon>Bivalvia</taxon>
        <taxon>Autobranchia</taxon>
        <taxon>Heteroconchia</taxon>
        <taxon>Euheterodonta</taxon>
        <taxon>Imparidentia</taxon>
        <taxon>Neoheterodontei</taxon>
        <taxon>Myida</taxon>
        <taxon>Dreissenoidea</taxon>
        <taxon>Dreissenidae</taxon>
        <taxon>Dreissena</taxon>
    </lineage>
</organism>
<evidence type="ECO:0000313" key="2">
    <source>
        <dbReference type="Proteomes" id="UP000828390"/>
    </source>
</evidence>
<accession>A0A9D4FBG8</accession>
<protein>
    <submittedName>
        <fullName evidence="1">Uncharacterized protein</fullName>
    </submittedName>
</protein>
<keyword evidence="2" id="KW-1185">Reference proteome</keyword>
<sequence length="107" mass="11994">MYVISNNNTECSNGSPWTKQAYFIVVLSSGRRDSMSRSASIPHVAPFYIFYITVPGAQQMRMALCQNLPFGFFCPEIKLPCRVICPNMNELSQQTGQVLNCPYTSGE</sequence>
<reference evidence="1" key="2">
    <citation type="submission" date="2020-11" db="EMBL/GenBank/DDBJ databases">
        <authorList>
            <person name="McCartney M.A."/>
            <person name="Auch B."/>
            <person name="Kono T."/>
            <person name="Mallez S."/>
            <person name="Becker A."/>
            <person name="Gohl D.M."/>
            <person name="Silverstein K.A.T."/>
            <person name="Koren S."/>
            <person name="Bechman K.B."/>
            <person name="Herman A."/>
            <person name="Abrahante J.E."/>
            <person name="Garbe J."/>
        </authorList>
    </citation>
    <scope>NUCLEOTIDE SEQUENCE</scope>
    <source>
        <strain evidence="1">Duluth1</strain>
        <tissue evidence="1">Whole animal</tissue>
    </source>
</reference>
<dbReference type="Proteomes" id="UP000828390">
    <property type="component" value="Unassembled WGS sequence"/>
</dbReference>
<gene>
    <name evidence="1" type="ORF">DPMN_147040</name>
</gene>
<reference evidence="1" key="1">
    <citation type="journal article" date="2019" name="bioRxiv">
        <title>The Genome of the Zebra Mussel, Dreissena polymorpha: A Resource for Invasive Species Research.</title>
        <authorList>
            <person name="McCartney M.A."/>
            <person name="Auch B."/>
            <person name="Kono T."/>
            <person name="Mallez S."/>
            <person name="Zhang Y."/>
            <person name="Obille A."/>
            <person name="Becker A."/>
            <person name="Abrahante J.E."/>
            <person name="Garbe J."/>
            <person name="Badalamenti J.P."/>
            <person name="Herman A."/>
            <person name="Mangelson H."/>
            <person name="Liachko I."/>
            <person name="Sullivan S."/>
            <person name="Sone E.D."/>
            <person name="Koren S."/>
            <person name="Silverstein K.A.T."/>
            <person name="Beckman K.B."/>
            <person name="Gohl D.M."/>
        </authorList>
    </citation>
    <scope>NUCLEOTIDE SEQUENCE</scope>
    <source>
        <strain evidence="1">Duluth1</strain>
        <tissue evidence="1">Whole animal</tissue>
    </source>
</reference>
<dbReference type="EMBL" id="JAIWYP010000007">
    <property type="protein sequence ID" value="KAH3793526.1"/>
    <property type="molecule type" value="Genomic_DNA"/>
</dbReference>
<proteinExistence type="predicted"/>
<comment type="caution">
    <text evidence="1">The sequence shown here is derived from an EMBL/GenBank/DDBJ whole genome shotgun (WGS) entry which is preliminary data.</text>
</comment>
<evidence type="ECO:0000313" key="1">
    <source>
        <dbReference type="EMBL" id="KAH3793526.1"/>
    </source>
</evidence>
<dbReference type="AlphaFoldDB" id="A0A9D4FBG8"/>
<name>A0A9D4FBG8_DREPO</name>